<proteinExistence type="predicted"/>
<dbReference type="AlphaFoldDB" id="A0A7C0Y5C8"/>
<evidence type="ECO:0000313" key="1">
    <source>
        <dbReference type="EMBL" id="HDD44248.1"/>
    </source>
</evidence>
<dbReference type="EMBL" id="DRBS01000204">
    <property type="protein sequence ID" value="HDD44248.1"/>
    <property type="molecule type" value="Genomic_DNA"/>
</dbReference>
<reference evidence="1" key="1">
    <citation type="journal article" date="2020" name="mSystems">
        <title>Genome- and Community-Level Interaction Insights into Carbon Utilization and Element Cycling Functions of Hydrothermarchaeota in Hydrothermal Sediment.</title>
        <authorList>
            <person name="Zhou Z."/>
            <person name="Liu Y."/>
            <person name="Xu W."/>
            <person name="Pan J."/>
            <person name="Luo Z.H."/>
            <person name="Li M."/>
        </authorList>
    </citation>
    <scope>NUCLEOTIDE SEQUENCE [LARGE SCALE GENOMIC DNA]</scope>
    <source>
        <strain evidence="1">HyVt-233</strain>
    </source>
</reference>
<name>A0A7C0Y5C8_DESA2</name>
<protein>
    <submittedName>
        <fullName evidence="1">Uncharacterized protein</fullName>
    </submittedName>
</protein>
<sequence>MIQCNFLLTASIAYGKFDYKERIEFVEIEKNLLFGNAYLDAYLDNENEKPKINPGECRILLNNQLTTLWRRIENSKEYPYNLIVRKPTDSKHLYFYWMLRNKSEIEDFERKYKDTYNLKFRGMIGVLREFTENSIDNNPFQRMG</sequence>
<gene>
    <name evidence="1" type="ORF">ENG63_05240</name>
</gene>
<comment type="caution">
    <text evidence="1">The sequence shown here is derived from an EMBL/GenBank/DDBJ whole genome shotgun (WGS) entry which is preliminary data.</text>
</comment>
<accession>A0A7C0Y5C8</accession>
<organism evidence="1">
    <name type="scientific">Desulfofervidus auxilii</name>
    <dbReference type="NCBI Taxonomy" id="1621989"/>
    <lineage>
        <taxon>Bacteria</taxon>
        <taxon>Pseudomonadati</taxon>
        <taxon>Thermodesulfobacteriota</taxon>
        <taxon>Candidatus Desulfofervidia</taxon>
        <taxon>Candidatus Desulfofervidales</taxon>
        <taxon>Candidatus Desulfofervidaceae</taxon>
        <taxon>Candidatus Desulfofervidus</taxon>
    </lineage>
</organism>
<dbReference type="Proteomes" id="UP000886289">
    <property type="component" value="Unassembled WGS sequence"/>
</dbReference>